<keyword evidence="3" id="KW-1185">Reference proteome</keyword>
<keyword evidence="1" id="KW-0472">Membrane</keyword>
<feature type="transmembrane region" description="Helical" evidence="1">
    <location>
        <begin position="113"/>
        <end position="132"/>
    </location>
</feature>
<evidence type="ECO:0000256" key="1">
    <source>
        <dbReference type="SAM" id="Phobius"/>
    </source>
</evidence>
<sequence>MSNVVRNSSMFCEEIIILLKSEHWTIQVDCVDFQESTSDHLKALLGYRYPHTGIPSIYTTPIRTLGFPVIVAAAATINHYATCFPAPTCHSQFPESRVSDNCSSRRHHKKPRAAILNFSCCSNAVLVVAAFLRQ</sequence>
<evidence type="ECO:0000313" key="2">
    <source>
        <dbReference type="EMBL" id="CAJ1971371.1"/>
    </source>
</evidence>
<proteinExistence type="predicted"/>
<dbReference type="Proteomes" id="UP001189624">
    <property type="component" value="Chromosome 8"/>
</dbReference>
<protein>
    <submittedName>
        <fullName evidence="2">Uncharacterized protein</fullName>
    </submittedName>
</protein>
<accession>A0AA86T897</accession>
<evidence type="ECO:0000313" key="3">
    <source>
        <dbReference type="Proteomes" id="UP001189624"/>
    </source>
</evidence>
<dbReference type="EMBL" id="OY731405">
    <property type="protein sequence ID" value="CAJ1971371.1"/>
    <property type="molecule type" value="Genomic_DNA"/>
</dbReference>
<keyword evidence="1" id="KW-0812">Transmembrane</keyword>
<keyword evidence="1" id="KW-1133">Transmembrane helix</keyword>
<reference evidence="2" key="1">
    <citation type="submission" date="2023-10" db="EMBL/GenBank/DDBJ databases">
        <authorList>
            <person name="Domelevo Entfellner J.-B."/>
        </authorList>
    </citation>
    <scope>NUCLEOTIDE SEQUENCE</scope>
</reference>
<gene>
    <name evidence="2" type="ORF">AYBTSS11_LOCUS23372</name>
</gene>
<name>A0AA86T897_9FABA</name>
<organism evidence="2 3">
    <name type="scientific">Sphenostylis stenocarpa</name>
    <dbReference type="NCBI Taxonomy" id="92480"/>
    <lineage>
        <taxon>Eukaryota</taxon>
        <taxon>Viridiplantae</taxon>
        <taxon>Streptophyta</taxon>
        <taxon>Embryophyta</taxon>
        <taxon>Tracheophyta</taxon>
        <taxon>Spermatophyta</taxon>
        <taxon>Magnoliopsida</taxon>
        <taxon>eudicotyledons</taxon>
        <taxon>Gunneridae</taxon>
        <taxon>Pentapetalae</taxon>
        <taxon>rosids</taxon>
        <taxon>fabids</taxon>
        <taxon>Fabales</taxon>
        <taxon>Fabaceae</taxon>
        <taxon>Papilionoideae</taxon>
        <taxon>50 kb inversion clade</taxon>
        <taxon>NPAAA clade</taxon>
        <taxon>indigoferoid/millettioid clade</taxon>
        <taxon>Phaseoleae</taxon>
        <taxon>Sphenostylis</taxon>
    </lineage>
</organism>
<dbReference type="AlphaFoldDB" id="A0AA86T897"/>
<dbReference type="Gramene" id="rna-AYBTSS11_LOCUS23372">
    <property type="protein sequence ID" value="CAJ1971371.1"/>
    <property type="gene ID" value="gene-AYBTSS11_LOCUS23372"/>
</dbReference>